<protein>
    <submittedName>
        <fullName evidence="1">Uncharacterized protein</fullName>
    </submittedName>
</protein>
<proteinExistence type="predicted"/>
<name>A0AAV1TZB9_9STRA</name>
<organism evidence="1 2">
    <name type="scientific">Peronospora matthiolae</name>
    <dbReference type="NCBI Taxonomy" id="2874970"/>
    <lineage>
        <taxon>Eukaryota</taxon>
        <taxon>Sar</taxon>
        <taxon>Stramenopiles</taxon>
        <taxon>Oomycota</taxon>
        <taxon>Peronosporomycetes</taxon>
        <taxon>Peronosporales</taxon>
        <taxon>Peronosporaceae</taxon>
        <taxon>Peronospora</taxon>
    </lineage>
</organism>
<dbReference type="Proteomes" id="UP001162060">
    <property type="component" value="Unassembled WGS sequence"/>
</dbReference>
<comment type="caution">
    <text evidence="1">The sequence shown here is derived from an EMBL/GenBank/DDBJ whole genome shotgun (WGS) entry which is preliminary data.</text>
</comment>
<gene>
    <name evidence="1" type="ORF">PM001_LOCUS12910</name>
</gene>
<accession>A0AAV1TZB9</accession>
<reference evidence="1" key="1">
    <citation type="submission" date="2024-01" db="EMBL/GenBank/DDBJ databases">
        <authorList>
            <person name="Webb A."/>
        </authorList>
    </citation>
    <scope>NUCLEOTIDE SEQUENCE</scope>
    <source>
        <strain evidence="1">Pm1</strain>
    </source>
</reference>
<evidence type="ECO:0000313" key="2">
    <source>
        <dbReference type="Proteomes" id="UP001162060"/>
    </source>
</evidence>
<sequence length="74" mass="8805">MTAKLQYVNAYIIASFRRRYQHRQIELALDVKEQRQQDSIYMLDQLTAIKWINLHAGMRVEAMFFWTDLGPQGS</sequence>
<dbReference type="EMBL" id="CAKLBY020000115">
    <property type="protein sequence ID" value="CAK7927760.1"/>
    <property type="molecule type" value="Genomic_DNA"/>
</dbReference>
<dbReference type="AlphaFoldDB" id="A0AAV1TZB9"/>
<evidence type="ECO:0000313" key="1">
    <source>
        <dbReference type="EMBL" id="CAK7927760.1"/>
    </source>
</evidence>